<sequence>MGDETTEEAAGGLWDQVKTRGAFPREPLERSILTFLDSLEHRQRVAAKVQAEIVAKDYQSGDIVKYYGWKKIAQAGRLGDLPKLSTLLNEPVEKINSTDDEGNTALHHAVLSACQYNYAFDHFYQCIDLLLRNMQGADITVFEQVNPILSKANKSLLEGILDDCLEIHNEPVMGKECKLTYKYQLLEKMLPPMAEGPQLRQLLRHPVVETFLSLKWQKIKLFYFFDLAFYVIFLLILTAYIMLSETNSTPSNGYFANNTNVPFSFNDSNTVSTIHVPIYRRVVKYTMGDSSPLWLWVCLLISLAGLTTREIFQLFLYGRTYIWSLENGLQIVLITATLVSCSRLVENMEIRLHFSVVAIVLAWVELVLMSGRMPLLSLQMEMLKRVSLTFLWYMTSYVLLMVAFALVFYMLFKGSVDADGTDFFANPLLSLLKTIIMLTGEFDASSLPFDNMPYTSHVIFLLFVVLVTIILLNLLNGLAVSDTDAIQKNAETLSLVARVRLISRIERLAKFPLTSATRSKLLTEPMCILYPNRPNSIGTTQFRSLLKIINKKRQPNKKRESSFGEDNWSVFTEKLCALQLRQDKVERKLDEMQQILMQILTHLDVQEYESTRL</sequence>
<dbReference type="Proteomes" id="UP000502823">
    <property type="component" value="Unassembled WGS sequence"/>
</dbReference>
<evidence type="ECO:0000256" key="1">
    <source>
        <dbReference type="ARBA" id="ARBA00004141"/>
    </source>
</evidence>
<organism evidence="12 13">
    <name type="scientific">Coptotermes formosanus</name>
    <name type="common">Formosan subterranean termite</name>
    <dbReference type="NCBI Taxonomy" id="36987"/>
    <lineage>
        <taxon>Eukaryota</taxon>
        <taxon>Metazoa</taxon>
        <taxon>Ecdysozoa</taxon>
        <taxon>Arthropoda</taxon>
        <taxon>Hexapoda</taxon>
        <taxon>Insecta</taxon>
        <taxon>Pterygota</taxon>
        <taxon>Neoptera</taxon>
        <taxon>Polyneoptera</taxon>
        <taxon>Dictyoptera</taxon>
        <taxon>Blattodea</taxon>
        <taxon>Blattoidea</taxon>
        <taxon>Termitoidae</taxon>
        <taxon>Rhinotermitidae</taxon>
        <taxon>Coptotermes</taxon>
    </lineage>
</organism>
<evidence type="ECO:0000313" key="12">
    <source>
        <dbReference type="EMBL" id="GFG31632.1"/>
    </source>
</evidence>
<accession>A0A6L2PKA4</accession>
<feature type="transmembrane region" description="Helical" evidence="10">
    <location>
        <begin position="351"/>
        <end position="369"/>
    </location>
</feature>
<evidence type="ECO:0000256" key="5">
    <source>
        <dbReference type="ARBA" id="ARBA00022989"/>
    </source>
</evidence>
<evidence type="ECO:0000256" key="4">
    <source>
        <dbReference type="ARBA" id="ARBA00022737"/>
    </source>
</evidence>
<evidence type="ECO:0000256" key="6">
    <source>
        <dbReference type="ARBA" id="ARBA00023043"/>
    </source>
</evidence>
<dbReference type="InterPro" id="IPR036770">
    <property type="entry name" value="Ankyrin_rpt-contain_sf"/>
</dbReference>
<evidence type="ECO:0000256" key="7">
    <source>
        <dbReference type="ARBA" id="ARBA00023065"/>
    </source>
</evidence>
<evidence type="ECO:0000313" key="13">
    <source>
        <dbReference type="Proteomes" id="UP000502823"/>
    </source>
</evidence>
<comment type="caution">
    <text evidence="12">The sequence shown here is derived from an EMBL/GenBank/DDBJ whole genome shotgun (WGS) entry which is preliminary data.</text>
</comment>
<keyword evidence="4" id="KW-0677">Repeat</keyword>
<dbReference type="GO" id="GO:0005216">
    <property type="term" value="F:monoatomic ion channel activity"/>
    <property type="evidence" value="ECO:0007669"/>
    <property type="project" value="InterPro"/>
</dbReference>
<keyword evidence="5 10" id="KW-1133">Transmembrane helix</keyword>
<reference evidence="13" key="1">
    <citation type="submission" date="2020-01" db="EMBL/GenBank/DDBJ databases">
        <title>Draft genome sequence of the Termite Coptotermes fromosanus.</title>
        <authorList>
            <person name="Itakura S."/>
            <person name="Yosikawa Y."/>
            <person name="Umezawa K."/>
        </authorList>
    </citation>
    <scope>NUCLEOTIDE SEQUENCE [LARGE SCALE GENOMIC DNA]</scope>
</reference>
<keyword evidence="13" id="KW-1185">Reference proteome</keyword>
<evidence type="ECO:0000259" key="11">
    <source>
        <dbReference type="Pfam" id="PF00520"/>
    </source>
</evidence>
<dbReference type="EMBL" id="BLKM01000325">
    <property type="protein sequence ID" value="GFG31632.1"/>
    <property type="molecule type" value="Genomic_DNA"/>
</dbReference>
<name>A0A6L2PKA4_COPFO</name>
<dbReference type="InterPro" id="IPR005821">
    <property type="entry name" value="Ion_trans_dom"/>
</dbReference>
<keyword evidence="8 10" id="KW-0472">Membrane</keyword>
<feature type="transmembrane region" description="Helical" evidence="10">
    <location>
        <begin position="454"/>
        <end position="475"/>
    </location>
</feature>
<keyword evidence="6" id="KW-0040">ANK repeat</keyword>
<evidence type="ECO:0000256" key="9">
    <source>
        <dbReference type="ARBA" id="ARBA00023303"/>
    </source>
</evidence>
<comment type="subcellular location">
    <subcellularLocation>
        <location evidence="1">Membrane</location>
        <topology evidence="1">Multi-pass membrane protein</topology>
    </subcellularLocation>
</comment>
<feature type="transmembrane region" description="Helical" evidence="10">
    <location>
        <begin position="328"/>
        <end position="345"/>
    </location>
</feature>
<feature type="transmembrane region" description="Helical" evidence="10">
    <location>
        <begin position="390"/>
        <end position="412"/>
    </location>
</feature>
<gene>
    <name evidence="12" type="ORF">Cfor_03205</name>
</gene>
<evidence type="ECO:0000256" key="8">
    <source>
        <dbReference type="ARBA" id="ARBA00023136"/>
    </source>
</evidence>
<evidence type="ECO:0000256" key="3">
    <source>
        <dbReference type="ARBA" id="ARBA00022692"/>
    </source>
</evidence>
<keyword evidence="9" id="KW-0407">Ion channel</keyword>
<dbReference type="InParanoid" id="A0A6L2PKA4"/>
<keyword evidence="7" id="KW-0406">Ion transport</keyword>
<dbReference type="OrthoDB" id="8065205at2759"/>
<feature type="transmembrane region" description="Helical" evidence="10">
    <location>
        <begin position="221"/>
        <end position="243"/>
    </location>
</feature>
<dbReference type="PANTHER" id="PTHR47143:SF4">
    <property type="entry name" value="TRANSIENT RECEPTOR POTENTIAL CATION CHANNEL PROTEIN PAINLESS"/>
    <property type="match status" value="1"/>
</dbReference>
<dbReference type="Gene3D" id="1.10.287.70">
    <property type="match status" value="1"/>
</dbReference>
<keyword evidence="3 10" id="KW-0812">Transmembrane</keyword>
<dbReference type="SUPFAM" id="SSF48403">
    <property type="entry name" value="Ankyrin repeat"/>
    <property type="match status" value="1"/>
</dbReference>
<keyword evidence="2" id="KW-0813">Transport</keyword>
<dbReference type="Pfam" id="PF00520">
    <property type="entry name" value="Ion_trans"/>
    <property type="match status" value="1"/>
</dbReference>
<dbReference type="GO" id="GO:1902495">
    <property type="term" value="C:transmembrane transporter complex"/>
    <property type="evidence" value="ECO:0007669"/>
    <property type="project" value="TreeGrafter"/>
</dbReference>
<dbReference type="PANTHER" id="PTHR47143">
    <property type="entry name" value="TRANSIENT RECEPTOR POTENTIAL CATION CHANNEL PROTEIN PAINLESS"/>
    <property type="match status" value="1"/>
</dbReference>
<proteinExistence type="predicted"/>
<feature type="domain" description="Ion transport" evidence="11">
    <location>
        <begin position="232"/>
        <end position="490"/>
    </location>
</feature>
<dbReference type="Gene3D" id="1.25.40.20">
    <property type="entry name" value="Ankyrin repeat-containing domain"/>
    <property type="match status" value="1"/>
</dbReference>
<evidence type="ECO:0000256" key="2">
    <source>
        <dbReference type="ARBA" id="ARBA00022448"/>
    </source>
</evidence>
<protein>
    <recommendedName>
        <fullName evidence="11">Ion transport domain-containing protein</fullName>
    </recommendedName>
</protein>
<dbReference type="AlphaFoldDB" id="A0A6L2PKA4"/>
<evidence type="ECO:0000256" key="10">
    <source>
        <dbReference type="SAM" id="Phobius"/>
    </source>
</evidence>
<feature type="transmembrane region" description="Helical" evidence="10">
    <location>
        <begin position="293"/>
        <end position="316"/>
    </location>
</feature>
<dbReference type="InterPro" id="IPR052076">
    <property type="entry name" value="TRP_cation_channel"/>
</dbReference>